<protein>
    <submittedName>
        <fullName evidence="1">Winged helix-turn-helix domain-containing protein</fullName>
    </submittedName>
</protein>
<dbReference type="SUPFAM" id="SSF46785">
    <property type="entry name" value="Winged helix' DNA-binding domain"/>
    <property type="match status" value="1"/>
</dbReference>
<evidence type="ECO:0000313" key="1">
    <source>
        <dbReference type="EMBL" id="WTQ77859.1"/>
    </source>
</evidence>
<dbReference type="Pfam" id="PF13412">
    <property type="entry name" value="HTH_24"/>
    <property type="match status" value="1"/>
</dbReference>
<dbReference type="InterPro" id="IPR036388">
    <property type="entry name" value="WH-like_DNA-bd_sf"/>
</dbReference>
<dbReference type="AlphaFoldDB" id="A0AAU1M2Q5"/>
<dbReference type="InterPro" id="IPR036390">
    <property type="entry name" value="WH_DNA-bd_sf"/>
</dbReference>
<organism evidence="1">
    <name type="scientific">Streptomyces sp. NBC_00148</name>
    <dbReference type="NCBI Taxonomy" id="2903626"/>
    <lineage>
        <taxon>Bacteria</taxon>
        <taxon>Bacillati</taxon>
        <taxon>Actinomycetota</taxon>
        <taxon>Actinomycetes</taxon>
        <taxon>Kitasatosporales</taxon>
        <taxon>Streptomycetaceae</taxon>
        <taxon>Streptomyces</taxon>
    </lineage>
</organism>
<accession>A0AAU1M2Q5</accession>
<proteinExistence type="predicted"/>
<gene>
    <name evidence="1" type="ORF">OG222_34025</name>
</gene>
<dbReference type="Gene3D" id="1.10.10.10">
    <property type="entry name" value="Winged helix-like DNA-binding domain superfamily/Winged helix DNA-binding domain"/>
    <property type="match status" value="1"/>
</dbReference>
<name>A0AAU1M2Q5_9ACTN</name>
<dbReference type="EMBL" id="CP108169">
    <property type="protein sequence ID" value="WTQ77859.1"/>
    <property type="molecule type" value="Genomic_DNA"/>
</dbReference>
<sequence length="121" mass="13030">MTIYSDDLMRIANHIVGSGTAMFAAYDAITGSGMASRGIPQVCCGVLLVYSAGIFQDYLRRRDTRVVAYLSVNPNTHLSKISAATGLSQERVASSLQRLHADGLVVSEEGAVPLPPRYRLT</sequence>
<reference evidence="1" key="1">
    <citation type="submission" date="2022-10" db="EMBL/GenBank/DDBJ databases">
        <title>The complete genomes of actinobacterial strains from the NBC collection.</title>
        <authorList>
            <person name="Joergensen T.S."/>
            <person name="Alvarez Arevalo M."/>
            <person name="Sterndorff E.B."/>
            <person name="Faurdal D."/>
            <person name="Vuksanovic O."/>
            <person name="Mourched A.-S."/>
            <person name="Charusanti P."/>
            <person name="Shaw S."/>
            <person name="Blin K."/>
            <person name="Weber T."/>
        </authorList>
    </citation>
    <scope>NUCLEOTIDE SEQUENCE</scope>
    <source>
        <strain evidence="1">NBC_00148</strain>
    </source>
</reference>